<reference evidence="1" key="1">
    <citation type="submission" date="2022-04" db="EMBL/GenBank/DDBJ databases">
        <title>Genome of the entomopathogenic fungus Entomophthora muscae.</title>
        <authorList>
            <person name="Elya C."/>
            <person name="Lovett B.R."/>
            <person name="Lee E."/>
            <person name="Macias A.M."/>
            <person name="Hajek A.E."/>
            <person name="De Bivort B.L."/>
            <person name="Kasson M.T."/>
            <person name="De Fine Licht H.H."/>
            <person name="Stajich J.E."/>
        </authorList>
    </citation>
    <scope>NUCLEOTIDE SEQUENCE</scope>
    <source>
        <strain evidence="1">Berkeley</strain>
    </source>
</reference>
<dbReference type="Proteomes" id="UP001165960">
    <property type="component" value="Unassembled WGS sequence"/>
</dbReference>
<keyword evidence="2" id="KW-1185">Reference proteome</keyword>
<gene>
    <name evidence="1" type="ORF">DSO57_1011160</name>
</gene>
<evidence type="ECO:0000313" key="1">
    <source>
        <dbReference type="EMBL" id="KAJ9073940.1"/>
    </source>
</evidence>
<protein>
    <submittedName>
        <fullName evidence="1">Uncharacterized protein</fullName>
    </submittedName>
</protein>
<name>A0ACC2TH71_9FUNG</name>
<accession>A0ACC2TH71</accession>
<organism evidence="1 2">
    <name type="scientific">Entomophthora muscae</name>
    <dbReference type="NCBI Taxonomy" id="34485"/>
    <lineage>
        <taxon>Eukaryota</taxon>
        <taxon>Fungi</taxon>
        <taxon>Fungi incertae sedis</taxon>
        <taxon>Zoopagomycota</taxon>
        <taxon>Entomophthoromycotina</taxon>
        <taxon>Entomophthoromycetes</taxon>
        <taxon>Entomophthorales</taxon>
        <taxon>Entomophthoraceae</taxon>
        <taxon>Entomophthora</taxon>
    </lineage>
</organism>
<proteinExistence type="predicted"/>
<comment type="caution">
    <text evidence="1">The sequence shown here is derived from an EMBL/GenBank/DDBJ whole genome shotgun (WGS) entry which is preliminary data.</text>
</comment>
<dbReference type="EMBL" id="QTSX02002878">
    <property type="protein sequence ID" value="KAJ9073940.1"/>
    <property type="molecule type" value="Genomic_DNA"/>
</dbReference>
<sequence>MGKPAEASKVPYLVRIFIDDGMCGGGLISKTAIITAAHCTTVKNLSRYDIREGKNTQEEMDSANELIAVKVHPHKNFTTQPKRADIAIIRIRPSHNLKVFLKVDTTGRAKIGTKLHLEGWGVTDVNGEVSSLNKLDQRVVSNDKCKDGPAAFDSTSFFCAAAKKQGSTACSGDSGSPLVLGTTIVGLVSHGDTMCRKSATAFTKVSSYARWISQNMK</sequence>
<evidence type="ECO:0000313" key="2">
    <source>
        <dbReference type="Proteomes" id="UP001165960"/>
    </source>
</evidence>